<organism evidence="1 2">
    <name type="scientific">Polychaeton citri CBS 116435</name>
    <dbReference type="NCBI Taxonomy" id="1314669"/>
    <lineage>
        <taxon>Eukaryota</taxon>
        <taxon>Fungi</taxon>
        <taxon>Dikarya</taxon>
        <taxon>Ascomycota</taxon>
        <taxon>Pezizomycotina</taxon>
        <taxon>Dothideomycetes</taxon>
        <taxon>Dothideomycetidae</taxon>
        <taxon>Capnodiales</taxon>
        <taxon>Capnodiaceae</taxon>
        <taxon>Polychaeton</taxon>
    </lineage>
</organism>
<dbReference type="PANTHER" id="PTHR35391">
    <property type="entry name" value="C2H2-TYPE DOMAIN-CONTAINING PROTEIN-RELATED"/>
    <property type="match status" value="1"/>
</dbReference>
<keyword evidence="2" id="KW-1185">Reference proteome</keyword>
<proteinExistence type="predicted"/>
<dbReference type="EMBL" id="MU003775">
    <property type="protein sequence ID" value="KAF2723754.1"/>
    <property type="molecule type" value="Genomic_DNA"/>
</dbReference>
<comment type="caution">
    <text evidence="1">The sequence shown here is derived from an EMBL/GenBank/DDBJ whole genome shotgun (WGS) entry which is preliminary data.</text>
</comment>
<sequence>MQADDVSKKERFVRTIAWQSHLTVDLSPFVCLYDVCNTPDTLYPSMKEWKDHVSTQHGTDIWRCMSCMHDNRTGWNTVNFQEKHSFLMHLRNSHRLLLPASKLNTIAELSSRKLVYCCIICDFSPMPMRILEQHPDRTYGDTPEEVWMCMSNHMKEIRPSRSRR</sequence>
<dbReference type="Proteomes" id="UP000799441">
    <property type="component" value="Unassembled WGS sequence"/>
</dbReference>
<evidence type="ECO:0000313" key="1">
    <source>
        <dbReference type="EMBL" id="KAF2723754.1"/>
    </source>
</evidence>
<name>A0A9P4QF86_9PEZI</name>
<protein>
    <recommendedName>
        <fullName evidence="3">C2H2-type domain-containing protein</fullName>
    </recommendedName>
</protein>
<evidence type="ECO:0000313" key="2">
    <source>
        <dbReference type="Proteomes" id="UP000799441"/>
    </source>
</evidence>
<dbReference type="AlphaFoldDB" id="A0A9P4QF86"/>
<evidence type="ECO:0008006" key="3">
    <source>
        <dbReference type="Google" id="ProtNLM"/>
    </source>
</evidence>
<dbReference type="PANTHER" id="PTHR35391:SF7">
    <property type="entry name" value="C2H2-TYPE DOMAIN-CONTAINING PROTEIN"/>
    <property type="match status" value="1"/>
</dbReference>
<accession>A0A9P4QF86</accession>
<dbReference type="OrthoDB" id="3800350at2759"/>
<gene>
    <name evidence="1" type="ORF">K431DRAFT_17871</name>
</gene>
<reference evidence="1" key="1">
    <citation type="journal article" date="2020" name="Stud. Mycol.">
        <title>101 Dothideomycetes genomes: a test case for predicting lifestyles and emergence of pathogens.</title>
        <authorList>
            <person name="Haridas S."/>
            <person name="Albert R."/>
            <person name="Binder M."/>
            <person name="Bloem J."/>
            <person name="Labutti K."/>
            <person name="Salamov A."/>
            <person name="Andreopoulos B."/>
            <person name="Baker S."/>
            <person name="Barry K."/>
            <person name="Bills G."/>
            <person name="Bluhm B."/>
            <person name="Cannon C."/>
            <person name="Castanera R."/>
            <person name="Culley D."/>
            <person name="Daum C."/>
            <person name="Ezra D."/>
            <person name="Gonzalez J."/>
            <person name="Henrissat B."/>
            <person name="Kuo A."/>
            <person name="Liang C."/>
            <person name="Lipzen A."/>
            <person name="Lutzoni F."/>
            <person name="Magnuson J."/>
            <person name="Mondo S."/>
            <person name="Nolan M."/>
            <person name="Ohm R."/>
            <person name="Pangilinan J."/>
            <person name="Park H.-J."/>
            <person name="Ramirez L."/>
            <person name="Alfaro M."/>
            <person name="Sun H."/>
            <person name="Tritt A."/>
            <person name="Yoshinaga Y."/>
            <person name="Zwiers L.-H."/>
            <person name="Turgeon B."/>
            <person name="Goodwin S."/>
            <person name="Spatafora J."/>
            <person name="Crous P."/>
            <person name="Grigoriev I."/>
        </authorList>
    </citation>
    <scope>NUCLEOTIDE SEQUENCE</scope>
    <source>
        <strain evidence="1">CBS 116435</strain>
    </source>
</reference>